<dbReference type="AlphaFoldDB" id="A0A916YQ15"/>
<organism evidence="2 3">
    <name type="scientific">Paenibacillus nasutitermitis</name>
    <dbReference type="NCBI Taxonomy" id="1652958"/>
    <lineage>
        <taxon>Bacteria</taxon>
        <taxon>Bacillati</taxon>
        <taxon>Bacillota</taxon>
        <taxon>Bacilli</taxon>
        <taxon>Bacillales</taxon>
        <taxon>Paenibacillaceae</taxon>
        <taxon>Paenibacillus</taxon>
    </lineage>
</organism>
<reference evidence="2" key="1">
    <citation type="journal article" date="2014" name="Int. J. Syst. Evol. Microbiol.">
        <title>Complete genome sequence of Corynebacterium casei LMG S-19264T (=DSM 44701T), isolated from a smear-ripened cheese.</title>
        <authorList>
            <consortium name="US DOE Joint Genome Institute (JGI-PGF)"/>
            <person name="Walter F."/>
            <person name="Albersmeier A."/>
            <person name="Kalinowski J."/>
            <person name="Ruckert C."/>
        </authorList>
    </citation>
    <scope>NUCLEOTIDE SEQUENCE</scope>
    <source>
        <strain evidence="2">CGMCC 1.15178</strain>
    </source>
</reference>
<dbReference type="InterPro" id="IPR016181">
    <property type="entry name" value="Acyl_CoA_acyltransferase"/>
</dbReference>
<dbReference type="Pfam" id="PF13508">
    <property type="entry name" value="Acetyltransf_7"/>
    <property type="match status" value="1"/>
</dbReference>
<dbReference type="InterPro" id="IPR000182">
    <property type="entry name" value="GNAT_dom"/>
</dbReference>
<keyword evidence="3" id="KW-1185">Reference proteome</keyword>
<dbReference type="PANTHER" id="PTHR43233">
    <property type="entry name" value="FAMILY N-ACETYLTRANSFERASE, PUTATIVE (AFU_ORTHOLOGUE AFUA_6G03350)-RELATED"/>
    <property type="match status" value="1"/>
</dbReference>
<dbReference type="SUPFAM" id="SSF55729">
    <property type="entry name" value="Acyl-CoA N-acyltransferases (Nat)"/>
    <property type="match status" value="1"/>
</dbReference>
<sequence>MLKDDQFWISDDKAKLDMSVIKGYLARSYWAGQRLEEIIERSVQNSLCYGIYRAEGQVGFARVVTDDATIYYLCDVFIDEEFRGMGLGKKLVQYITQSERFRNIPGMLGTRDAHELYEQFEFRRDGDILMRRRPDHMRS</sequence>
<dbReference type="PANTHER" id="PTHR43233:SF1">
    <property type="entry name" value="FAMILY N-ACETYLTRANSFERASE, PUTATIVE (AFU_ORTHOLOGUE AFUA_6G03350)-RELATED"/>
    <property type="match status" value="1"/>
</dbReference>
<gene>
    <name evidence="2" type="ORF">GCM10010911_11790</name>
</gene>
<dbReference type="CDD" id="cd04301">
    <property type="entry name" value="NAT_SF"/>
    <property type="match status" value="1"/>
</dbReference>
<feature type="domain" description="N-acetyltransferase" evidence="1">
    <location>
        <begin position="7"/>
        <end position="139"/>
    </location>
</feature>
<protein>
    <submittedName>
        <fullName evidence="2">N-acetyltransferase</fullName>
    </submittedName>
</protein>
<reference evidence="2" key="2">
    <citation type="submission" date="2020-09" db="EMBL/GenBank/DDBJ databases">
        <authorList>
            <person name="Sun Q."/>
            <person name="Zhou Y."/>
        </authorList>
    </citation>
    <scope>NUCLEOTIDE SEQUENCE</scope>
    <source>
        <strain evidence="2">CGMCC 1.15178</strain>
    </source>
</reference>
<name>A0A916YQ15_9BACL</name>
<dbReference type="PROSITE" id="PS51186">
    <property type="entry name" value="GNAT"/>
    <property type="match status" value="1"/>
</dbReference>
<evidence type="ECO:0000259" key="1">
    <source>
        <dbReference type="PROSITE" id="PS51186"/>
    </source>
</evidence>
<evidence type="ECO:0000313" key="2">
    <source>
        <dbReference type="EMBL" id="GGD55730.1"/>
    </source>
</evidence>
<dbReference type="Gene3D" id="3.40.630.30">
    <property type="match status" value="1"/>
</dbReference>
<dbReference type="EMBL" id="BMHP01000001">
    <property type="protein sequence ID" value="GGD55730.1"/>
    <property type="molecule type" value="Genomic_DNA"/>
</dbReference>
<proteinExistence type="predicted"/>
<dbReference type="RefSeq" id="WP_188991717.1">
    <property type="nucleotide sequence ID" value="NZ_BMHP01000001.1"/>
</dbReference>
<evidence type="ECO:0000313" key="3">
    <source>
        <dbReference type="Proteomes" id="UP000612456"/>
    </source>
</evidence>
<comment type="caution">
    <text evidence="2">The sequence shown here is derived from an EMBL/GenBank/DDBJ whole genome shotgun (WGS) entry which is preliminary data.</text>
</comment>
<dbReference type="GO" id="GO:0016747">
    <property type="term" value="F:acyltransferase activity, transferring groups other than amino-acyl groups"/>
    <property type="evidence" value="ECO:0007669"/>
    <property type="project" value="InterPro"/>
</dbReference>
<dbReference type="Proteomes" id="UP000612456">
    <property type="component" value="Unassembled WGS sequence"/>
</dbReference>
<accession>A0A916YQ15</accession>
<dbReference type="InterPro" id="IPR053144">
    <property type="entry name" value="Acetyltransferase_Butenolide"/>
</dbReference>